<gene>
    <name evidence="2" type="ORF">SAMN04489714_0448</name>
</gene>
<feature type="transmembrane region" description="Helical" evidence="1">
    <location>
        <begin position="438"/>
        <end position="457"/>
    </location>
</feature>
<evidence type="ECO:0000256" key="1">
    <source>
        <dbReference type="SAM" id="Phobius"/>
    </source>
</evidence>
<dbReference type="Proteomes" id="UP000198976">
    <property type="component" value="Chromosome I"/>
</dbReference>
<dbReference type="EMBL" id="LT629792">
    <property type="protein sequence ID" value="SDT87584.1"/>
    <property type="molecule type" value="Genomic_DNA"/>
</dbReference>
<keyword evidence="1" id="KW-1133">Transmembrane helix</keyword>
<evidence type="ECO:0000313" key="3">
    <source>
        <dbReference type="Proteomes" id="UP000198976"/>
    </source>
</evidence>
<evidence type="ECO:0000313" key="2">
    <source>
        <dbReference type="EMBL" id="SDT87584.1"/>
    </source>
</evidence>
<keyword evidence="3" id="KW-1185">Reference proteome</keyword>
<accession>A0ABY0V5X1</accession>
<keyword evidence="1" id="KW-0812">Transmembrane</keyword>
<reference evidence="2 3" key="1">
    <citation type="submission" date="2016-10" db="EMBL/GenBank/DDBJ databases">
        <authorList>
            <person name="Varghese N."/>
            <person name="Submissions S."/>
        </authorList>
    </citation>
    <scope>NUCLEOTIDE SEQUENCE [LARGE SCALE GENOMIC DNA]</scope>
    <source>
        <strain evidence="2 3">DSM 9169</strain>
    </source>
</reference>
<keyword evidence="1" id="KW-0472">Membrane</keyword>
<feature type="transmembrane region" description="Helical" evidence="1">
    <location>
        <begin position="469"/>
        <end position="486"/>
    </location>
</feature>
<proteinExistence type="predicted"/>
<organism evidence="2 3">
    <name type="scientific">Schaalia radingae</name>
    <dbReference type="NCBI Taxonomy" id="131110"/>
    <lineage>
        <taxon>Bacteria</taxon>
        <taxon>Bacillati</taxon>
        <taxon>Actinomycetota</taxon>
        <taxon>Actinomycetes</taxon>
        <taxon>Actinomycetales</taxon>
        <taxon>Actinomycetaceae</taxon>
        <taxon>Schaalia</taxon>
    </lineage>
</organism>
<name>A0ABY0V5X1_9ACTO</name>
<protein>
    <submittedName>
        <fullName evidence="2">Uncharacterized protein</fullName>
    </submittedName>
</protein>
<sequence length="512" mass="56247">MQDSKDIRGGLTGGIASEKPRQIQVADFDSVRQASMWRQHGSAEATRRLIAVLRTAILLGDVLTIDRNQLFDGIFFLSLGPQGIARELGLGSDAVLPLKVKCQPEPDQDADSCDADSDRRVPAMRGTNAGQGDLVNVDLQLRKVRDPAFLQASSARMATMADTAPNDWLCHAIGKSWVRGAGLTNYANELEDQRIEALICRAQDQWAQAIVDGLVAVDRWDRGTGTATLDVPGTLRQTLAQQLGDEQPRPLAQFVLEQTSNFRKEVTGSVFAWMTANEGEAKPAPSARDRSTRALETDTTWHEARMAMDMWSRSYYRAIASQDGAMYLSFYDNSFDASNQNLAARYSLILPGRSRLQRVRDRAFSSGRAQTIRVEGEILDHMLVIAPPVFAQLYPLTRESARDLIQRGQRQAMFDMAYAAREAVSAPDTHSHRKFVTLMRVLSMSVLAVVISALSLMTDLTDMSTGAQIVAVAVSGILGVVAGLPWDDLAELFRLRGSAMTATLTMSNEGEH</sequence>